<dbReference type="PANTHER" id="PTHR12960">
    <property type="entry name" value="GLE-1-RELATED"/>
    <property type="match status" value="1"/>
</dbReference>
<dbReference type="GO" id="GO:0044614">
    <property type="term" value="C:nuclear pore cytoplasmic filaments"/>
    <property type="evidence" value="ECO:0007669"/>
    <property type="project" value="TreeGrafter"/>
</dbReference>
<keyword evidence="8" id="KW-0539">Nucleus</keyword>
<dbReference type="GO" id="GO:0000822">
    <property type="term" value="F:inositol hexakisphosphate binding"/>
    <property type="evidence" value="ECO:0007669"/>
    <property type="project" value="TreeGrafter"/>
</dbReference>
<name>A0AAD8IBM4_9APIA</name>
<dbReference type="Gene3D" id="1.25.40.510">
    <property type="entry name" value="GLE1-like"/>
    <property type="match status" value="1"/>
</dbReference>
<evidence type="ECO:0000256" key="6">
    <source>
        <dbReference type="ARBA" id="ARBA00023010"/>
    </source>
</evidence>
<feature type="compositionally biased region" description="Polar residues" evidence="12">
    <location>
        <begin position="646"/>
        <end position="664"/>
    </location>
</feature>
<dbReference type="GO" id="GO:0005737">
    <property type="term" value="C:cytoplasm"/>
    <property type="evidence" value="ECO:0007669"/>
    <property type="project" value="TreeGrafter"/>
</dbReference>
<evidence type="ECO:0000256" key="5">
    <source>
        <dbReference type="ARBA" id="ARBA00022927"/>
    </source>
</evidence>
<comment type="caution">
    <text evidence="13">The sequence shown here is derived from an EMBL/GenBank/DDBJ whole genome shotgun (WGS) entry which is preliminary data.</text>
</comment>
<keyword evidence="3" id="KW-0813">Transport</keyword>
<feature type="coiled-coil region" evidence="11">
    <location>
        <begin position="256"/>
        <end position="305"/>
    </location>
</feature>
<dbReference type="PANTHER" id="PTHR12960:SF0">
    <property type="entry name" value="MRNA EXPORT FACTOR GLE1"/>
    <property type="match status" value="1"/>
</dbReference>
<dbReference type="Pfam" id="PF07817">
    <property type="entry name" value="GLE1"/>
    <property type="match status" value="1"/>
</dbReference>
<evidence type="ECO:0000313" key="14">
    <source>
        <dbReference type="Proteomes" id="UP001237642"/>
    </source>
</evidence>
<evidence type="ECO:0000256" key="9">
    <source>
        <dbReference type="ARBA" id="ARBA00026227"/>
    </source>
</evidence>
<feature type="region of interest" description="Disordered" evidence="12">
    <location>
        <begin position="630"/>
        <end position="664"/>
    </location>
</feature>
<accession>A0AAD8IBM4</accession>
<evidence type="ECO:0000256" key="11">
    <source>
        <dbReference type="SAM" id="Coils"/>
    </source>
</evidence>
<evidence type="ECO:0000256" key="8">
    <source>
        <dbReference type="ARBA" id="ARBA00023242"/>
    </source>
</evidence>
<evidence type="ECO:0000256" key="10">
    <source>
        <dbReference type="ARBA" id="ARBA00029983"/>
    </source>
</evidence>
<dbReference type="GO" id="GO:0015031">
    <property type="term" value="P:protein transport"/>
    <property type="evidence" value="ECO:0007669"/>
    <property type="project" value="UniProtKB-KW"/>
</dbReference>
<dbReference type="InterPro" id="IPR038506">
    <property type="entry name" value="GLE1-like_sf"/>
</dbReference>
<keyword evidence="4" id="KW-0509">mRNA transport</keyword>
<dbReference type="AlphaFoldDB" id="A0AAD8IBM4"/>
<evidence type="ECO:0000256" key="2">
    <source>
        <dbReference type="ARBA" id="ARBA00011056"/>
    </source>
</evidence>
<keyword evidence="5" id="KW-0653">Protein transport</keyword>
<keyword evidence="14" id="KW-1185">Reference proteome</keyword>
<dbReference type="Proteomes" id="UP001237642">
    <property type="component" value="Unassembled WGS sequence"/>
</dbReference>
<dbReference type="GO" id="GO:0031369">
    <property type="term" value="F:translation initiation factor binding"/>
    <property type="evidence" value="ECO:0007669"/>
    <property type="project" value="TreeGrafter"/>
</dbReference>
<gene>
    <name evidence="13" type="ORF">POM88_028281</name>
</gene>
<dbReference type="GO" id="GO:0016973">
    <property type="term" value="P:poly(A)+ mRNA export from nucleus"/>
    <property type="evidence" value="ECO:0007669"/>
    <property type="project" value="InterPro"/>
</dbReference>
<sequence length="664" mass="75428">MCVENDDDDDKSANINTHTQIPIQTFLQSVSMGRTVVLELKCPKHVEGIAIDPQPDWSLDSLLFEINSIENKLNLSISSREIFPEKGFKRNPAFIMRVSDDEMEDEECSVDSSDVDSQALVAGTRFACDDDFSDSEDSEHELVLKGEPYLMDKVGLVEGALSELTHEHRLVVMEEVRNQISTLEADMVDKNEKFISAIARVEKHSEARREMEKKLDLQYQRTVAEDLDKYLTGVQRRHEHRSQIEERRIRDDAAVEEAKRRQEEKHRQEKIKAEAEMQARLEAEKKRAEEALESQRAGKEAAEKLVAENSKKAAALAVSPEAIAQTVSTRADGAEKAASSGTFLKAAESALKLEEKRSQIYKEVVAETEALRRNVDLHSHEMQIARRIRQISGTTESVRGKARELVTLITSSANPRSSTAMFAEKIVSQCVTPSGSFSKSVFAYAQVIVLVTSQVPQTMDILLAELNRVCIYTVPKYMSYSESIFKTKEAYHKAIGYQEENGKLENRDTYVERVRSCMKLYGALVQTEAEGFKNPHGIEEGWAWMARFLNALPANLYTAVSLQAFIEMAGFALYRRYRSQFKKILNIISRNFVSALKQRPDLANVVMNIQVYIDSSKFLEEPDGRRMQSSLLSSEAVPDSNHEGYHQNSTNRQQYNHQSYRQYY</sequence>
<dbReference type="EMBL" id="JAUIZM010000006">
    <property type="protein sequence ID" value="KAK1381537.1"/>
    <property type="molecule type" value="Genomic_DNA"/>
</dbReference>
<reference evidence="13" key="2">
    <citation type="submission" date="2023-05" db="EMBL/GenBank/DDBJ databases">
        <authorList>
            <person name="Schelkunov M.I."/>
        </authorList>
    </citation>
    <scope>NUCLEOTIDE SEQUENCE</scope>
    <source>
        <strain evidence="13">Hsosn_3</strain>
        <tissue evidence="13">Leaf</tissue>
    </source>
</reference>
<evidence type="ECO:0000313" key="13">
    <source>
        <dbReference type="EMBL" id="KAK1381537.1"/>
    </source>
</evidence>
<evidence type="ECO:0000256" key="12">
    <source>
        <dbReference type="SAM" id="MobiDB-lite"/>
    </source>
</evidence>
<organism evidence="13 14">
    <name type="scientific">Heracleum sosnowskyi</name>
    <dbReference type="NCBI Taxonomy" id="360622"/>
    <lineage>
        <taxon>Eukaryota</taxon>
        <taxon>Viridiplantae</taxon>
        <taxon>Streptophyta</taxon>
        <taxon>Embryophyta</taxon>
        <taxon>Tracheophyta</taxon>
        <taxon>Spermatophyta</taxon>
        <taxon>Magnoliopsida</taxon>
        <taxon>eudicotyledons</taxon>
        <taxon>Gunneridae</taxon>
        <taxon>Pentapetalae</taxon>
        <taxon>asterids</taxon>
        <taxon>campanulids</taxon>
        <taxon>Apiales</taxon>
        <taxon>Apiaceae</taxon>
        <taxon>Apioideae</taxon>
        <taxon>apioid superclade</taxon>
        <taxon>Tordylieae</taxon>
        <taxon>Tordyliinae</taxon>
        <taxon>Heracleum</taxon>
    </lineage>
</organism>
<comment type="subcellular location">
    <subcellularLocation>
        <location evidence="1">Nucleus</location>
        <location evidence="1">Nuclear pore complex</location>
    </subcellularLocation>
</comment>
<keyword evidence="6" id="KW-0811">Translocation</keyword>
<proteinExistence type="inferred from homology"/>
<keyword evidence="11" id="KW-0175">Coiled coil</keyword>
<keyword evidence="7" id="KW-0906">Nuclear pore complex</keyword>
<evidence type="ECO:0000256" key="1">
    <source>
        <dbReference type="ARBA" id="ARBA00004567"/>
    </source>
</evidence>
<reference evidence="13" key="1">
    <citation type="submission" date="2023-02" db="EMBL/GenBank/DDBJ databases">
        <title>Genome of toxic invasive species Heracleum sosnowskyi carries increased number of genes despite the absence of recent whole-genome duplications.</title>
        <authorList>
            <person name="Schelkunov M."/>
            <person name="Shtratnikova V."/>
            <person name="Makarenko M."/>
            <person name="Klepikova A."/>
            <person name="Omelchenko D."/>
            <person name="Novikova G."/>
            <person name="Obukhova E."/>
            <person name="Bogdanov V."/>
            <person name="Penin A."/>
            <person name="Logacheva M."/>
        </authorList>
    </citation>
    <scope>NUCLEOTIDE SEQUENCE</scope>
    <source>
        <strain evidence="13">Hsosn_3</strain>
        <tissue evidence="13">Leaf</tissue>
    </source>
</reference>
<dbReference type="InterPro" id="IPR012476">
    <property type="entry name" value="GLE1"/>
</dbReference>
<evidence type="ECO:0000256" key="3">
    <source>
        <dbReference type="ARBA" id="ARBA00022448"/>
    </source>
</evidence>
<protein>
    <recommendedName>
        <fullName evidence="9">mRNA export factor GLE1</fullName>
    </recommendedName>
    <alternativeName>
        <fullName evidence="10">Nucleoporin GLE1</fullName>
    </alternativeName>
</protein>
<evidence type="ECO:0000256" key="7">
    <source>
        <dbReference type="ARBA" id="ARBA00023132"/>
    </source>
</evidence>
<dbReference type="GO" id="GO:0005543">
    <property type="term" value="F:phospholipid binding"/>
    <property type="evidence" value="ECO:0007669"/>
    <property type="project" value="TreeGrafter"/>
</dbReference>
<comment type="similarity">
    <text evidence="2">Belongs to the GLE1 family.</text>
</comment>
<evidence type="ECO:0000256" key="4">
    <source>
        <dbReference type="ARBA" id="ARBA00022816"/>
    </source>
</evidence>